<keyword evidence="3" id="KW-1185">Reference proteome</keyword>
<gene>
    <name evidence="2" type="ORF">BO80DRAFT_9889</name>
</gene>
<proteinExistence type="predicted"/>
<organism evidence="2 3">
    <name type="scientific">Aspergillus ibericus CBS 121593</name>
    <dbReference type="NCBI Taxonomy" id="1448316"/>
    <lineage>
        <taxon>Eukaryota</taxon>
        <taxon>Fungi</taxon>
        <taxon>Dikarya</taxon>
        <taxon>Ascomycota</taxon>
        <taxon>Pezizomycotina</taxon>
        <taxon>Eurotiomycetes</taxon>
        <taxon>Eurotiomycetidae</taxon>
        <taxon>Eurotiales</taxon>
        <taxon>Aspergillaceae</taxon>
        <taxon>Aspergillus</taxon>
        <taxon>Aspergillus subgen. Circumdati</taxon>
    </lineage>
</organism>
<evidence type="ECO:0000313" key="3">
    <source>
        <dbReference type="Proteomes" id="UP000249402"/>
    </source>
</evidence>
<accession>A0A395HJE1</accession>
<dbReference type="Proteomes" id="UP000249402">
    <property type="component" value="Unassembled WGS sequence"/>
</dbReference>
<evidence type="ECO:0000313" key="2">
    <source>
        <dbReference type="EMBL" id="RAL06364.1"/>
    </source>
</evidence>
<dbReference type="GeneID" id="37229852"/>
<feature type="region of interest" description="Disordered" evidence="1">
    <location>
        <begin position="21"/>
        <end position="45"/>
    </location>
</feature>
<dbReference type="VEuPathDB" id="FungiDB:BO80DRAFT_9889"/>
<dbReference type="AlphaFoldDB" id="A0A395HJE1"/>
<dbReference type="RefSeq" id="XP_025580691.1">
    <property type="nucleotide sequence ID" value="XM_025724987.1"/>
</dbReference>
<evidence type="ECO:0000256" key="1">
    <source>
        <dbReference type="SAM" id="MobiDB-lite"/>
    </source>
</evidence>
<protein>
    <submittedName>
        <fullName evidence="2">Uncharacterized protein</fullName>
    </submittedName>
</protein>
<name>A0A395HJE1_9EURO</name>
<sequence>MTSGTAWAGLVTDWMYAFVPASPPPGEMRPATAGNSPGLPKHPPRRRMEWTCIEAGTGDQKEANLLQQFSGSGPPAASLSLTRSFIDFHTR</sequence>
<dbReference type="EMBL" id="KZ824419">
    <property type="protein sequence ID" value="RAL06364.1"/>
    <property type="molecule type" value="Genomic_DNA"/>
</dbReference>
<reference evidence="2 3" key="1">
    <citation type="submission" date="2018-02" db="EMBL/GenBank/DDBJ databases">
        <title>The genomes of Aspergillus section Nigri reveals drivers in fungal speciation.</title>
        <authorList>
            <consortium name="DOE Joint Genome Institute"/>
            <person name="Vesth T.C."/>
            <person name="Nybo J."/>
            <person name="Theobald S."/>
            <person name="Brandl J."/>
            <person name="Frisvad J.C."/>
            <person name="Nielsen K.F."/>
            <person name="Lyhne E.K."/>
            <person name="Kogle M.E."/>
            <person name="Kuo A."/>
            <person name="Riley R."/>
            <person name="Clum A."/>
            <person name="Nolan M."/>
            <person name="Lipzen A."/>
            <person name="Salamov A."/>
            <person name="Henrissat B."/>
            <person name="Wiebenga A."/>
            <person name="De vries R.P."/>
            <person name="Grigoriev I.V."/>
            <person name="Mortensen U.H."/>
            <person name="Andersen M.R."/>
            <person name="Baker S.E."/>
        </authorList>
    </citation>
    <scope>NUCLEOTIDE SEQUENCE [LARGE SCALE GENOMIC DNA]</scope>
    <source>
        <strain evidence="2 3">CBS 121593</strain>
    </source>
</reference>